<keyword evidence="3" id="KW-1185">Reference proteome</keyword>
<dbReference type="EMBL" id="JAHRIQ010015267">
    <property type="protein sequence ID" value="MEQ2226460.1"/>
    <property type="molecule type" value="Genomic_DNA"/>
</dbReference>
<dbReference type="Proteomes" id="UP001482620">
    <property type="component" value="Unassembled WGS sequence"/>
</dbReference>
<evidence type="ECO:0000256" key="1">
    <source>
        <dbReference type="SAM" id="MobiDB-lite"/>
    </source>
</evidence>
<accession>A0ABV0T264</accession>
<name>A0ABV0T264_9TELE</name>
<reference evidence="2 3" key="1">
    <citation type="submission" date="2021-06" db="EMBL/GenBank/DDBJ databases">
        <authorList>
            <person name="Palmer J.M."/>
        </authorList>
    </citation>
    <scope>NUCLEOTIDE SEQUENCE [LARGE SCALE GENOMIC DNA]</scope>
    <source>
        <strain evidence="3">if_2019</strain>
        <tissue evidence="2">Muscle</tissue>
    </source>
</reference>
<evidence type="ECO:0000313" key="2">
    <source>
        <dbReference type="EMBL" id="MEQ2226460.1"/>
    </source>
</evidence>
<sequence>MQHFCMGGKSNLGSEDKGKKQPHHSASIRSCALASVVLQVCRMFVYLFILNDASEQSDCIVLVRDLTATVTLARSLIKCAESLGTSGLALLHPQTTTRFTYLLDNFRNSI</sequence>
<proteinExistence type="predicted"/>
<comment type="caution">
    <text evidence="2">The sequence shown here is derived from an EMBL/GenBank/DDBJ whole genome shotgun (WGS) entry which is preliminary data.</text>
</comment>
<protein>
    <submittedName>
        <fullName evidence="2">Uncharacterized protein</fullName>
    </submittedName>
</protein>
<feature type="region of interest" description="Disordered" evidence="1">
    <location>
        <begin position="1"/>
        <end position="22"/>
    </location>
</feature>
<evidence type="ECO:0000313" key="3">
    <source>
        <dbReference type="Proteomes" id="UP001482620"/>
    </source>
</evidence>
<organism evidence="2 3">
    <name type="scientific">Ilyodon furcidens</name>
    <name type="common">goldbreast splitfin</name>
    <dbReference type="NCBI Taxonomy" id="33524"/>
    <lineage>
        <taxon>Eukaryota</taxon>
        <taxon>Metazoa</taxon>
        <taxon>Chordata</taxon>
        <taxon>Craniata</taxon>
        <taxon>Vertebrata</taxon>
        <taxon>Euteleostomi</taxon>
        <taxon>Actinopterygii</taxon>
        <taxon>Neopterygii</taxon>
        <taxon>Teleostei</taxon>
        <taxon>Neoteleostei</taxon>
        <taxon>Acanthomorphata</taxon>
        <taxon>Ovalentaria</taxon>
        <taxon>Atherinomorphae</taxon>
        <taxon>Cyprinodontiformes</taxon>
        <taxon>Goodeidae</taxon>
        <taxon>Ilyodon</taxon>
    </lineage>
</organism>
<gene>
    <name evidence="2" type="ORF">ILYODFUR_027686</name>
</gene>